<keyword evidence="6 7" id="KW-0804">Transcription</keyword>
<evidence type="ECO:0000256" key="5">
    <source>
        <dbReference type="ARBA" id="ARBA00023125"/>
    </source>
</evidence>
<evidence type="ECO:0000259" key="8">
    <source>
        <dbReference type="PROSITE" id="PS51740"/>
    </source>
</evidence>
<evidence type="ECO:0000256" key="6">
    <source>
        <dbReference type="ARBA" id="ARBA00023163"/>
    </source>
</evidence>
<dbReference type="Gene3D" id="3.40.1550.20">
    <property type="entry name" value="Transcriptional regulator MraZ domain"/>
    <property type="match status" value="1"/>
</dbReference>
<dbReference type="InterPro" id="IPR037914">
    <property type="entry name" value="SpoVT-AbrB_sf"/>
</dbReference>
<name>A0A7Z0D4Z3_9MICO</name>
<feature type="domain" description="SpoVT-AbrB" evidence="8">
    <location>
        <begin position="5"/>
        <end position="47"/>
    </location>
</feature>
<keyword evidence="10" id="KW-1185">Reference proteome</keyword>
<evidence type="ECO:0000313" key="9">
    <source>
        <dbReference type="EMBL" id="NYI68999.1"/>
    </source>
</evidence>
<dbReference type="CDD" id="cd16320">
    <property type="entry name" value="MraZ_N"/>
    <property type="match status" value="1"/>
</dbReference>
<evidence type="ECO:0000256" key="1">
    <source>
        <dbReference type="ARBA" id="ARBA00013860"/>
    </source>
</evidence>
<evidence type="ECO:0000256" key="7">
    <source>
        <dbReference type="HAMAP-Rule" id="MF_01008"/>
    </source>
</evidence>
<sequence length="143" mass="16093">MFLGTHYQRLDDKGRLLLPAKFRDKLAAGLVVTRGQDHCVYMYDMEEFLRLHEAVAKAPAGSADTRDYTRAFFSAADDIIPDKQGRITMPQLLRKYASLDRDVAVVGVGNRIEIWDTPTWEQVSAGTEAKFADQQSEVIPGIF</sequence>
<keyword evidence="5 7" id="KW-0238">DNA-binding</keyword>
<dbReference type="SUPFAM" id="SSF89447">
    <property type="entry name" value="AbrB/MazE/MraZ-like"/>
    <property type="match status" value="1"/>
</dbReference>
<dbReference type="PROSITE" id="PS51740">
    <property type="entry name" value="SPOVT_ABRB"/>
    <property type="match status" value="2"/>
</dbReference>
<dbReference type="PANTHER" id="PTHR34701">
    <property type="entry name" value="TRANSCRIPTIONAL REGULATOR MRAZ"/>
    <property type="match status" value="1"/>
</dbReference>
<organism evidence="9 10">
    <name type="scientific">Spelaeicoccus albus</name>
    <dbReference type="NCBI Taxonomy" id="1280376"/>
    <lineage>
        <taxon>Bacteria</taxon>
        <taxon>Bacillati</taxon>
        <taxon>Actinomycetota</taxon>
        <taxon>Actinomycetes</taxon>
        <taxon>Micrococcales</taxon>
        <taxon>Brevibacteriaceae</taxon>
        <taxon>Spelaeicoccus</taxon>
    </lineage>
</organism>
<dbReference type="Proteomes" id="UP000539111">
    <property type="component" value="Unassembled WGS sequence"/>
</dbReference>
<gene>
    <name evidence="7" type="primary">mraZ</name>
    <name evidence="9" type="ORF">BJY26_003305</name>
</gene>
<dbReference type="GO" id="GO:0000976">
    <property type="term" value="F:transcription cis-regulatory region binding"/>
    <property type="evidence" value="ECO:0007669"/>
    <property type="project" value="TreeGrafter"/>
</dbReference>
<keyword evidence="2 7" id="KW-0963">Cytoplasm</keyword>
<dbReference type="AlphaFoldDB" id="A0A7Z0D4Z3"/>
<protein>
    <recommendedName>
        <fullName evidence="1 7">Transcriptional regulator MraZ</fullName>
    </recommendedName>
</protein>
<dbReference type="InterPro" id="IPR035644">
    <property type="entry name" value="MraZ_C"/>
</dbReference>
<feature type="domain" description="SpoVT-AbrB" evidence="8">
    <location>
        <begin position="76"/>
        <end position="119"/>
    </location>
</feature>
<keyword evidence="4 7" id="KW-0805">Transcription regulation</keyword>
<proteinExistence type="inferred from homology"/>
<dbReference type="EMBL" id="JACBZP010000001">
    <property type="protein sequence ID" value="NYI68999.1"/>
    <property type="molecule type" value="Genomic_DNA"/>
</dbReference>
<dbReference type="Pfam" id="PF02381">
    <property type="entry name" value="MraZ"/>
    <property type="match status" value="2"/>
</dbReference>
<comment type="similarity">
    <text evidence="7">Belongs to the MraZ family.</text>
</comment>
<dbReference type="NCBIfam" id="TIGR00242">
    <property type="entry name" value="division/cell wall cluster transcriptional repressor MraZ"/>
    <property type="match status" value="1"/>
</dbReference>
<comment type="subunit">
    <text evidence="7">Forms oligomers.</text>
</comment>
<comment type="caution">
    <text evidence="9">The sequence shown here is derived from an EMBL/GenBank/DDBJ whole genome shotgun (WGS) entry which is preliminary data.</text>
</comment>
<dbReference type="InterPro" id="IPR020603">
    <property type="entry name" value="MraZ_dom"/>
</dbReference>
<dbReference type="GO" id="GO:0009295">
    <property type="term" value="C:nucleoid"/>
    <property type="evidence" value="ECO:0007669"/>
    <property type="project" value="UniProtKB-SubCell"/>
</dbReference>
<evidence type="ECO:0000313" key="10">
    <source>
        <dbReference type="Proteomes" id="UP000539111"/>
    </source>
</evidence>
<evidence type="ECO:0000256" key="2">
    <source>
        <dbReference type="ARBA" id="ARBA00022490"/>
    </source>
</evidence>
<dbReference type="InterPro" id="IPR007159">
    <property type="entry name" value="SpoVT-AbrB_dom"/>
</dbReference>
<keyword evidence="3" id="KW-0677">Repeat</keyword>
<dbReference type="HAMAP" id="MF_01008">
    <property type="entry name" value="MraZ"/>
    <property type="match status" value="1"/>
</dbReference>
<dbReference type="PANTHER" id="PTHR34701:SF1">
    <property type="entry name" value="TRANSCRIPTIONAL REGULATOR MRAZ"/>
    <property type="match status" value="1"/>
</dbReference>
<dbReference type="GO" id="GO:0003700">
    <property type="term" value="F:DNA-binding transcription factor activity"/>
    <property type="evidence" value="ECO:0007669"/>
    <property type="project" value="UniProtKB-UniRule"/>
</dbReference>
<dbReference type="InterPro" id="IPR003444">
    <property type="entry name" value="MraZ"/>
</dbReference>
<dbReference type="GO" id="GO:0005737">
    <property type="term" value="C:cytoplasm"/>
    <property type="evidence" value="ECO:0007669"/>
    <property type="project" value="UniProtKB-UniRule"/>
</dbReference>
<dbReference type="GO" id="GO:2000143">
    <property type="term" value="P:negative regulation of DNA-templated transcription initiation"/>
    <property type="evidence" value="ECO:0007669"/>
    <property type="project" value="TreeGrafter"/>
</dbReference>
<dbReference type="RefSeq" id="WP_179429265.1">
    <property type="nucleotide sequence ID" value="NZ_JACBZP010000001.1"/>
</dbReference>
<evidence type="ECO:0000256" key="3">
    <source>
        <dbReference type="ARBA" id="ARBA00022737"/>
    </source>
</evidence>
<dbReference type="InterPro" id="IPR038619">
    <property type="entry name" value="MraZ_sf"/>
</dbReference>
<comment type="subcellular location">
    <subcellularLocation>
        <location evidence="7">Cytoplasm</location>
        <location evidence="7">Nucleoid</location>
    </subcellularLocation>
</comment>
<accession>A0A7Z0D4Z3</accession>
<dbReference type="InterPro" id="IPR035642">
    <property type="entry name" value="MraZ_N"/>
</dbReference>
<reference evidence="9 10" key="1">
    <citation type="submission" date="2020-07" db="EMBL/GenBank/DDBJ databases">
        <title>Sequencing the genomes of 1000 actinobacteria strains.</title>
        <authorList>
            <person name="Klenk H.-P."/>
        </authorList>
    </citation>
    <scope>NUCLEOTIDE SEQUENCE [LARGE SCALE GENOMIC DNA]</scope>
    <source>
        <strain evidence="9 10">DSM 26341</strain>
    </source>
</reference>
<dbReference type="CDD" id="cd16321">
    <property type="entry name" value="MraZ_C"/>
    <property type="match status" value="1"/>
</dbReference>
<evidence type="ECO:0000256" key="4">
    <source>
        <dbReference type="ARBA" id="ARBA00023015"/>
    </source>
</evidence>